<keyword evidence="4 6" id="KW-1133">Transmembrane helix</keyword>
<sequence length="214" mass="24076">MDTIEPDFIETEPQLAGNNYGSTLSTTVRGSLDESIASTFKRDVHEINDKLKKVVYPNFPLGSPTPQDQHVFQGTDLWAPLCFIILYSLFLSKGPGRFSTFFITCWLLISAMATHLKLLNPHEPMSWMSYLSLAGYCMFPQVINSLACSIIFPLFDKISMRPFDRLIVCSRLVSFGLCTSWSVVSMWKVTEAKTVVQKYPLALCLVVLGWLCAV</sequence>
<comment type="similarity">
    <text evidence="2">Belongs to the YIP1 family.</text>
</comment>
<protein>
    <submittedName>
        <fullName evidence="7">WGS project CCBQ000000000 data, contig 00015</fullName>
    </submittedName>
</protein>
<evidence type="ECO:0000256" key="3">
    <source>
        <dbReference type="ARBA" id="ARBA00022692"/>
    </source>
</evidence>
<dbReference type="InterPro" id="IPR045231">
    <property type="entry name" value="Yip1/4-like"/>
</dbReference>
<proteinExistence type="inferred from homology"/>
<dbReference type="GO" id="GO:0005802">
    <property type="term" value="C:trans-Golgi network"/>
    <property type="evidence" value="ECO:0007669"/>
    <property type="project" value="TreeGrafter"/>
</dbReference>
<feature type="transmembrane region" description="Helical" evidence="6">
    <location>
        <begin position="130"/>
        <end position="154"/>
    </location>
</feature>
<organism evidence="7 8">
    <name type="scientific">Kluyveromyces dobzhanskii CBS 2104</name>
    <dbReference type="NCBI Taxonomy" id="1427455"/>
    <lineage>
        <taxon>Eukaryota</taxon>
        <taxon>Fungi</taxon>
        <taxon>Dikarya</taxon>
        <taxon>Ascomycota</taxon>
        <taxon>Saccharomycotina</taxon>
        <taxon>Saccharomycetes</taxon>
        <taxon>Saccharomycetales</taxon>
        <taxon>Saccharomycetaceae</taxon>
        <taxon>Kluyveromyces</taxon>
    </lineage>
</organism>
<feature type="transmembrane region" description="Helical" evidence="6">
    <location>
        <begin position="98"/>
        <end position="118"/>
    </location>
</feature>
<evidence type="ECO:0000313" key="8">
    <source>
        <dbReference type="Proteomes" id="UP000031516"/>
    </source>
</evidence>
<accession>A0A0A8LCQ3</accession>
<name>A0A0A8LCQ3_9SACH</name>
<evidence type="ECO:0000256" key="5">
    <source>
        <dbReference type="ARBA" id="ARBA00023136"/>
    </source>
</evidence>
<keyword evidence="8" id="KW-1185">Reference proteome</keyword>
<dbReference type="EMBL" id="CCBQ010000045">
    <property type="protein sequence ID" value="CDO95888.1"/>
    <property type="molecule type" value="Genomic_DNA"/>
</dbReference>
<reference evidence="7 8" key="1">
    <citation type="submission" date="2014-03" db="EMBL/GenBank/DDBJ databases">
        <title>The genome of Kluyveromyces dobzhanskii.</title>
        <authorList>
            <person name="Nystedt B."/>
            <person name="Astrom S."/>
        </authorList>
    </citation>
    <scope>NUCLEOTIDE SEQUENCE [LARGE SCALE GENOMIC DNA]</scope>
    <source>
        <strain evidence="7 8">CBS 2104</strain>
    </source>
</reference>
<keyword evidence="3 6" id="KW-0812">Transmembrane</keyword>
<evidence type="ECO:0000256" key="2">
    <source>
        <dbReference type="ARBA" id="ARBA00010596"/>
    </source>
</evidence>
<dbReference type="GO" id="GO:0016020">
    <property type="term" value="C:membrane"/>
    <property type="evidence" value="ECO:0007669"/>
    <property type="project" value="UniProtKB-SubCell"/>
</dbReference>
<dbReference type="Proteomes" id="UP000031516">
    <property type="component" value="Unassembled WGS sequence"/>
</dbReference>
<gene>
    <name evidence="7" type="ORF">KLDO_g4112</name>
</gene>
<feature type="transmembrane region" description="Helical" evidence="6">
    <location>
        <begin position="71"/>
        <end position="91"/>
    </location>
</feature>
<evidence type="ECO:0000256" key="1">
    <source>
        <dbReference type="ARBA" id="ARBA00004141"/>
    </source>
</evidence>
<dbReference type="OrthoDB" id="411251at2759"/>
<dbReference type="AlphaFoldDB" id="A0A0A8LCQ3"/>
<evidence type="ECO:0000313" key="7">
    <source>
        <dbReference type="EMBL" id="CDO95888.1"/>
    </source>
</evidence>
<comment type="subcellular location">
    <subcellularLocation>
        <location evidence="1">Membrane</location>
        <topology evidence="1">Multi-pass membrane protein</topology>
    </subcellularLocation>
</comment>
<comment type="caution">
    <text evidence="7">The sequence shown here is derived from an EMBL/GenBank/DDBJ whole genome shotgun (WGS) entry which is preliminary data.</text>
</comment>
<dbReference type="PANTHER" id="PTHR21236:SF1">
    <property type="entry name" value="PROTEIN YIPF6"/>
    <property type="match status" value="1"/>
</dbReference>
<dbReference type="GO" id="GO:0006888">
    <property type="term" value="P:endoplasmic reticulum to Golgi vesicle-mediated transport"/>
    <property type="evidence" value="ECO:0007669"/>
    <property type="project" value="InterPro"/>
</dbReference>
<evidence type="ECO:0000256" key="4">
    <source>
        <dbReference type="ARBA" id="ARBA00022989"/>
    </source>
</evidence>
<keyword evidence="5 6" id="KW-0472">Membrane</keyword>
<dbReference type="PANTHER" id="PTHR21236">
    <property type="entry name" value="GOLGI MEMBRANE PROTEIN YIP1"/>
    <property type="match status" value="1"/>
</dbReference>
<evidence type="ECO:0000256" key="6">
    <source>
        <dbReference type="SAM" id="Phobius"/>
    </source>
</evidence>